<organism evidence="1 2">
    <name type="scientific">Armillaria tabescens</name>
    <name type="common">Ringless honey mushroom</name>
    <name type="synonym">Agaricus tabescens</name>
    <dbReference type="NCBI Taxonomy" id="1929756"/>
    <lineage>
        <taxon>Eukaryota</taxon>
        <taxon>Fungi</taxon>
        <taxon>Dikarya</taxon>
        <taxon>Basidiomycota</taxon>
        <taxon>Agaricomycotina</taxon>
        <taxon>Agaricomycetes</taxon>
        <taxon>Agaricomycetidae</taxon>
        <taxon>Agaricales</taxon>
        <taxon>Marasmiineae</taxon>
        <taxon>Physalacriaceae</taxon>
        <taxon>Desarmillaria</taxon>
    </lineage>
</organism>
<protein>
    <submittedName>
        <fullName evidence="1">Uncharacterized protein</fullName>
    </submittedName>
</protein>
<reference evidence="1" key="1">
    <citation type="submission" date="2023-06" db="EMBL/GenBank/DDBJ databases">
        <authorList>
            <consortium name="Lawrence Berkeley National Laboratory"/>
            <person name="Ahrendt S."/>
            <person name="Sahu N."/>
            <person name="Indic B."/>
            <person name="Wong-Bajracharya J."/>
            <person name="Merenyi Z."/>
            <person name="Ke H.-M."/>
            <person name="Monk M."/>
            <person name="Kocsube S."/>
            <person name="Drula E."/>
            <person name="Lipzen A."/>
            <person name="Balint B."/>
            <person name="Henrissat B."/>
            <person name="Andreopoulos B."/>
            <person name="Martin F.M."/>
            <person name="Harder C.B."/>
            <person name="Rigling D."/>
            <person name="Ford K.L."/>
            <person name="Foster G.D."/>
            <person name="Pangilinan J."/>
            <person name="Papanicolaou A."/>
            <person name="Barry K."/>
            <person name="LaButti K."/>
            <person name="Viragh M."/>
            <person name="Koriabine M."/>
            <person name="Yan M."/>
            <person name="Riley R."/>
            <person name="Champramary S."/>
            <person name="Plett K.L."/>
            <person name="Tsai I.J."/>
            <person name="Slot J."/>
            <person name="Sipos G."/>
            <person name="Plett J."/>
            <person name="Nagy L.G."/>
            <person name="Grigoriev I.V."/>
        </authorList>
    </citation>
    <scope>NUCLEOTIDE SEQUENCE</scope>
    <source>
        <strain evidence="1">CCBAS 213</strain>
    </source>
</reference>
<comment type="caution">
    <text evidence="1">The sequence shown here is derived from an EMBL/GenBank/DDBJ whole genome shotgun (WGS) entry which is preliminary data.</text>
</comment>
<gene>
    <name evidence="1" type="ORF">EV420DRAFT_1715934</name>
</gene>
<accession>A0AA39JPB3</accession>
<keyword evidence="2" id="KW-1185">Reference proteome</keyword>
<evidence type="ECO:0000313" key="1">
    <source>
        <dbReference type="EMBL" id="KAK0446440.1"/>
    </source>
</evidence>
<dbReference type="Proteomes" id="UP001175211">
    <property type="component" value="Unassembled WGS sequence"/>
</dbReference>
<dbReference type="GeneID" id="85363240"/>
<proteinExistence type="predicted"/>
<dbReference type="RefSeq" id="XP_060325789.1">
    <property type="nucleotide sequence ID" value="XM_060479692.1"/>
</dbReference>
<sequence length="474" mass="54325">MIFAGPSALHRTPTLREKLHEWGSVGPTDNGLEFSFSYSRQWLSESYLRRNWVPFLYYLSSNRTNRTFVTKCRWKLMFSLPALAYCAKDMRPLVPSLLASVMLNQNGQVLQIPQPWAQAASSMLLDLSSGTVPQDRRMQTIISDAAHSLQNSPVWTLRQDNQEPFEVFVTRRLLTYQNLQRTQGDSLRQFLLATWPCDNPILETQRTAEYTMFNIRAVLADARPYFKMCYNNNVVSSFTDIVQNDISAALRIGITETVARHDFVPCSQRHESKCSTISVSHVFATRNLPAAESITRSFRSVQVPEAWRFPPDTAKLGLLIEEFQESPDTCKRLYANDLQQSRQSLWGQSSEPLPPSVIVWTIEQAEDYRNDCRQSMDATLVNIQGSLNQCSSHNEETLQLVGLWPRLTPRTVLRRLLHVSNHPASSIEKYAYSYLEYQRSQRLLHAVVRENHAVRGVTSSPYEVAHPYQMVILS</sequence>
<name>A0AA39JPB3_ARMTA</name>
<dbReference type="EMBL" id="JAUEPS010000047">
    <property type="protein sequence ID" value="KAK0446440.1"/>
    <property type="molecule type" value="Genomic_DNA"/>
</dbReference>
<dbReference type="AlphaFoldDB" id="A0AA39JPB3"/>
<evidence type="ECO:0000313" key="2">
    <source>
        <dbReference type="Proteomes" id="UP001175211"/>
    </source>
</evidence>